<organism evidence="2 3">
    <name type="scientific">Nesidiocoris tenuis</name>
    <dbReference type="NCBI Taxonomy" id="355587"/>
    <lineage>
        <taxon>Eukaryota</taxon>
        <taxon>Metazoa</taxon>
        <taxon>Ecdysozoa</taxon>
        <taxon>Arthropoda</taxon>
        <taxon>Hexapoda</taxon>
        <taxon>Insecta</taxon>
        <taxon>Pterygota</taxon>
        <taxon>Neoptera</taxon>
        <taxon>Paraneoptera</taxon>
        <taxon>Hemiptera</taxon>
        <taxon>Heteroptera</taxon>
        <taxon>Panheteroptera</taxon>
        <taxon>Cimicomorpha</taxon>
        <taxon>Miridae</taxon>
        <taxon>Dicyphina</taxon>
        <taxon>Nesidiocoris</taxon>
    </lineage>
</organism>
<proteinExistence type="predicted"/>
<dbReference type="Proteomes" id="UP001307889">
    <property type="component" value="Chromosome 1"/>
</dbReference>
<dbReference type="EMBL" id="AP028909">
    <property type="protein sequence ID" value="BES87751.1"/>
    <property type="molecule type" value="Genomic_DNA"/>
</dbReference>
<name>A0ABN7AA38_9HEMI</name>
<sequence>MTGFLVLLFAGAAVAYQYEMPYYQRYLYPRYQTPQYSHDYPYLYDEYVPIYRRYPESYSRYWPGGLVPEYNNYPQQSAPVYPSYYRGLDINAPLNQQMLQQQQQVLQQQQQQQGALLFRTGNQPQVSSIGQVSTQENPIAGKTLEGIQQNSANPLTTFVPQQQNMEVTGRLLNGMQLGQQLVMTPVEGQQALNKIKEAQMQGIVGRDGRLLQVGPLTPGNQGIMMVTPLINGPISGIDHDQHQSAEVPTQLMMAPVKEVSRKELMETPVMGNVAMMANPSGQEQIVGMLGRKLTETPAQDMTMNQLKEGQQMANEGRQLVETPMMVQKEVTPTTMVPKM</sequence>
<keyword evidence="1" id="KW-0732">Signal</keyword>
<reference evidence="2 3" key="1">
    <citation type="submission" date="2023-09" db="EMBL/GenBank/DDBJ databases">
        <title>Nesidiocoris tenuis whole genome shotgun sequence.</title>
        <authorList>
            <person name="Shibata T."/>
            <person name="Shimoda M."/>
            <person name="Kobayashi T."/>
            <person name="Uehara T."/>
        </authorList>
    </citation>
    <scope>NUCLEOTIDE SEQUENCE [LARGE SCALE GENOMIC DNA]</scope>
    <source>
        <strain evidence="2 3">Japan</strain>
    </source>
</reference>
<evidence type="ECO:0000313" key="2">
    <source>
        <dbReference type="EMBL" id="BES87751.1"/>
    </source>
</evidence>
<evidence type="ECO:0000256" key="1">
    <source>
        <dbReference type="SAM" id="SignalP"/>
    </source>
</evidence>
<gene>
    <name evidence="2" type="ORF">NTJ_00557</name>
</gene>
<keyword evidence="3" id="KW-1185">Reference proteome</keyword>
<accession>A0ABN7AA38</accession>
<feature type="chain" id="PRO_5045115264" evidence="1">
    <location>
        <begin position="16"/>
        <end position="339"/>
    </location>
</feature>
<feature type="signal peptide" evidence="1">
    <location>
        <begin position="1"/>
        <end position="15"/>
    </location>
</feature>
<protein>
    <submittedName>
        <fullName evidence="2">Uncharacterized protein</fullName>
    </submittedName>
</protein>
<evidence type="ECO:0000313" key="3">
    <source>
        <dbReference type="Proteomes" id="UP001307889"/>
    </source>
</evidence>